<organism evidence="1 2">
    <name type="scientific">Paraburkholderia graminis</name>
    <dbReference type="NCBI Taxonomy" id="60548"/>
    <lineage>
        <taxon>Bacteria</taxon>
        <taxon>Pseudomonadati</taxon>
        <taxon>Pseudomonadota</taxon>
        <taxon>Betaproteobacteria</taxon>
        <taxon>Burkholderiales</taxon>
        <taxon>Burkholderiaceae</taxon>
        <taxon>Paraburkholderia</taxon>
    </lineage>
</organism>
<comment type="caution">
    <text evidence="1">The sequence shown here is derived from an EMBL/GenBank/DDBJ whole genome shotgun (WGS) entry which is preliminary data.</text>
</comment>
<reference evidence="1 2" key="1">
    <citation type="submission" date="2023-08" db="EMBL/GenBank/DDBJ databases">
        <title>Genome sequencing of plant associated microbes to promote plant fitness in Sorghum bicolor and Oryza sativa.</title>
        <authorList>
            <person name="Coleman-Derr D."/>
        </authorList>
    </citation>
    <scope>NUCLEOTIDE SEQUENCE [LARGE SCALE GENOMIC DNA]</scope>
    <source>
        <strain evidence="1 2">SLBN-33</strain>
    </source>
</reference>
<sequence>MNQGTPHNTASSRAMTRASRHFVGGNEAAGLVAGADVFRERVRDVACQRGVERGAVLRADLGEERRHGFRLAIGGGTGLC</sequence>
<evidence type="ECO:0000313" key="1">
    <source>
        <dbReference type="EMBL" id="MDR6202877.1"/>
    </source>
</evidence>
<proteinExistence type="predicted"/>
<dbReference type="AlphaFoldDB" id="A0ABD5CCE2"/>
<dbReference type="EMBL" id="JAVIZN010000002">
    <property type="protein sequence ID" value="MDR6202877.1"/>
    <property type="molecule type" value="Genomic_DNA"/>
</dbReference>
<name>A0ABD5CCE2_9BURK</name>
<protein>
    <submittedName>
        <fullName evidence="1">Uncharacterized protein</fullName>
    </submittedName>
</protein>
<evidence type="ECO:0000313" key="2">
    <source>
        <dbReference type="Proteomes" id="UP001245184"/>
    </source>
</evidence>
<accession>A0ABD5CCE2</accession>
<dbReference type="Proteomes" id="UP001245184">
    <property type="component" value="Unassembled WGS sequence"/>
</dbReference>
<gene>
    <name evidence="1" type="ORF">QF025_001597</name>
</gene>